<dbReference type="GO" id="GO:0016757">
    <property type="term" value="F:glycosyltransferase activity"/>
    <property type="evidence" value="ECO:0007669"/>
    <property type="project" value="UniProtKB-KW"/>
</dbReference>
<protein>
    <submittedName>
        <fullName evidence="3">Phosphoribosyltransferase</fullName>
    </submittedName>
</protein>
<dbReference type="EMBL" id="CAJB01000003">
    <property type="protein sequence ID" value="CCH76015.1"/>
    <property type="molecule type" value="Genomic_DNA"/>
</dbReference>
<dbReference type="InterPro" id="IPR000836">
    <property type="entry name" value="PRTase_dom"/>
</dbReference>
<evidence type="ECO:0000313" key="3">
    <source>
        <dbReference type="EMBL" id="CCH76015.1"/>
    </source>
</evidence>
<keyword evidence="3" id="KW-0808">Transferase</keyword>
<dbReference type="Proteomes" id="UP000035721">
    <property type="component" value="Unassembled WGS sequence"/>
</dbReference>
<evidence type="ECO:0000256" key="1">
    <source>
        <dbReference type="ARBA" id="ARBA00008007"/>
    </source>
</evidence>
<dbReference type="STRING" id="1194083.BN12_1000006"/>
<feature type="domain" description="Phosphoribosyltransferase" evidence="2">
    <location>
        <begin position="207"/>
        <end position="251"/>
    </location>
</feature>
<gene>
    <name evidence="3" type="ORF">BN12_1000006</name>
</gene>
<proteinExistence type="inferred from homology"/>
<dbReference type="RefSeq" id="WP_048552632.1">
    <property type="nucleotide sequence ID" value="NZ_HF570958.1"/>
</dbReference>
<dbReference type="InterPro" id="IPR029057">
    <property type="entry name" value="PRTase-like"/>
</dbReference>
<dbReference type="AlphaFoldDB" id="A0A077LVM3"/>
<evidence type="ECO:0000259" key="2">
    <source>
        <dbReference type="Pfam" id="PF00156"/>
    </source>
</evidence>
<reference evidence="3 4" key="1">
    <citation type="journal article" date="2013" name="ISME J.">
        <title>A metabolic model for members of the genus Tetrasphaera involved in enhanced biological phosphorus removal.</title>
        <authorList>
            <person name="Kristiansen R."/>
            <person name="Nguyen H.T.T."/>
            <person name="Saunders A.M."/>
            <person name="Nielsen J.L."/>
            <person name="Wimmer R."/>
            <person name="Le V.Q."/>
            <person name="McIlroy S.J."/>
            <person name="Petrovski S."/>
            <person name="Seviour R.J."/>
            <person name="Calteau A."/>
            <person name="Nielsen K.L."/>
            <person name="Nielsen P.H."/>
        </authorList>
    </citation>
    <scope>NUCLEOTIDE SEQUENCE [LARGE SCALE GENOMIC DNA]</scope>
    <source>
        <strain evidence="3 4">T1-X7</strain>
    </source>
</reference>
<dbReference type="PANTHER" id="PTHR47505:SF1">
    <property type="entry name" value="DNA UTILIZATION PROTEIN YHGH"/>
    <property type="match status" value="1"/>
</dbReference>
<comment type="caution">
    <text evidence="3">The sequence shown here is derived from an EMBL/GenBank/DDBJ whole genome shotgun (WGS) entry which is preliminary data.</text>
</comment>
<dbReference type="Gene3D" id="3.40.50.2020">
    <property type="match status" value="1"/>
</dbReference>
<dbReference type="Pfam" id="PF00156">
    <property type="entry name" value="Pribosyltran"/>
    <property type="match status" value="1"/>
</dbReference>
<keyword evidence="3" id="KW-0328">Glycosyltransferase</keyword>
<accession>A0A077LVM3</accession>
<name>A0A077LVM3_9MICO</name>
<dbReference type="PANTHER" id="PTHR47505">
    <property type="entry name" value="DNA UTILIZATION PROTEIN YHGH"/>
    <property type="match status" value="1"/>
</dbReference>
<dbReference type="CDD" id="cd06223">
    <property type="entry name" value="PRTases_typeI"/>
    <property type="match status" value="1"/>
</dbReference>
<comment type="similarity">
    <text evidence="1">Belongs to the ComF/GntX family.</text>
</comment>
<keyword evidence="4" id="KW-1185">Reference proteome</keyword>
<organism evidence="3 4">
    <name type="scientific">Nostocoides japonicum T1-X7</name>
    <dbReference type="NCBI Taxonomy" id="1194083"/>
    <lineage>
        <taxon>Bacteria</taxon>
        <taxon>Bacillati</taxon>
        <taxon>Actinomycetota</taxon>
        <taxon>Actinomycetes</taxon>
        <taxon>Micrococcales</taxon>
        <taxon>Intrasporangiaceae</taxon>
        <taxon>Nostocoides</taxon>
    </lineage>
</organism>
<evidence type="ECO:0000313" key="4">
    <source>
        <dbReference type="Proteomes" id="UP000035721"/>
    </source>
</evidence>
<sequence>MDLRALDDLLDLVLARACAVCSRPGRSVCGSCAAEVLALTIGFGGPRPVRPVPCPPSLPRCVAAAPYAGPLASLVTAHKDEGRRDVRPVLACLLAGSIARVLSSEPGPAPVLVVPAPGSAAARRRRCGDPLADLAAAALRLLPVDAERRPDLLPVDEGRRPDLLPVDAERRPDLLPALRHTRRVRDQAGLPAAARRENLGGAVALRRGVDVAGRTCLLVDDVVTTGATLAECARALSAGGATILGAATVCATSRWMTGHVPRLSPSRPVG</sequence>
<dbReference type="SUPFAM" id="SSF53271">
    <property type="entry name" value="PRTase-like"/>
    <property type="match status" value="1"/>
</dbReference>
<dbReference type="InterPro" id="IPR051910">
    <property type="entry name" value="ComF/GntX_DNA_util-trans"/>
</dbReference>